<dbReference type="GO" id="GO:0035539">
    <property type="term" value="F:8-oxo-7,8-dihydrodeoxyguanosine triphosphate pyrophosphatase activity"/>
    <property type="evidence" value="ECO:0007669"/>
    <property type="project" value="UniProtKB-EC"/>
</dbReference>
<evidence type="ECO:0000256" key="9">
    <source>
        <dbReference type="ARBA" id="ARBA00023204"/>
    </source>
</evidence>
<evidence type="ECO:0000259" key="12">
    <source>
        <dbReference type="PROSITE" id="PS51462"/>
    </source>
</evidence>
<dbReference type="GO" id="GO:0006260">
    <property type="term" value="P:DNA replication"/>
    <property type="evidence" value="ECO:0007669"/>
    <property type="project" value="UniProtKB-KW"/>
</dbReference>
<evidence type="ECO:0000256" key="8">
    <source>
        <dbReference type="ARBA" id="ARBA00022842"/>
    </source>
</evidence>
<dbReference type="InterPro" id="IPR020084">
    <property type="entry name" value="NUDIX_hydrolase_CS"/>
</dbReference>
<dbReference type="SUPFAM" id="SSF55811">
    <property type="entry name" value="Nudix"/>
    <property type="match status" value="1"/>
</dbReference>
<dbReference type="Gene3D" id="3.90.79.10">
    <property type="entry name" value="Nucleoside Triphosphate Pyrophosphohydrolase"/>
    <property type="match status" value="1"/>
</dbReference>
<sequence>MRKFAVAAVIRQGNKILLHQRSMSSRGQAGKWENAGGEVENDETPEQAIVREIMEELNVVFVPGKILYEDDFENGEDVWHVMVFGGTITGSPKIVSEEISMSLKWYEISKLNEVDLASYTRQDFLKFGWVK</sequence>
<reference evidence="13 14" key="1">
    <citation type="journal article" date="2015" name="Nature">
        <title>rRNA introns, odd ribosomes, and small enigmatic genomes across a large radiation of phyla.</title>
        <authorList>
            <person name="Brown C.T."/>
            <person name="Hug L.A."/>
            <person name="Thomas B.C."/>
            <person name="Sharon I."/>
            <person name="Castelle C.J."/>
            <person name="Singh A."/>
            <person name="Wilkins M.J."/>
            <person name="Williams K.H."/>
            <person name="Banfield J.F."/>
        </authorList>
    </citation>
    <scope>NUCLEOTIDE SEQUENCE [LARGE SCALE GENOMIC DNA]</scope>
</reference>
<evidence type="ECO:0000256" key="11">
    <source>
        <dbReference type="ARBA" id="ARBA00038905"/>
    </source>
</evidence>
<dbReference type="GO" id="GO:0044716">
    <property type="term" value="F:8-oxo-GDP phosphatase activity"/>
    <property type="evidence" value="ECO:0007669"/>
    <property type="project" value="TreeGrafter"/>
</dbReference>
<evidence type="ECO:0000256" key="5">
    <source>
        <dbReference type="ARBA" id="ARBA00022723"/>
    </source>
</evidence>
<accession>A0A0G1J279</accession>
<keyword evidence="9" id="KW-0234">DNA repair</keyword>
<evidence type="ECO:0000313" key="14">
    <source>
        <dbReference type="Proteomes" id="UP000034826"/>
    </source>
</evidence>
<evidence type="ECO:0000256" key="7">
    <source>
        <dbReference type="ARBA" id="ARBA00022801"/>
    </source>
</evidence>
<organism evidence="13 14">
    <name type="scientific">Candidatus Woesebacteria bacterium GW2011_GWA2_44_33</name>
    <dbReference type="NCBI Taxonomy" id="1618564"/>
    <lineage>
        <taxon>Bacteria</taxon>
        <taxon>Candidatus Woeseibacteriota</taxon>
    </lineage>
</organism>
<keyword evidence="6" id="KW-0227">DNA damage</keyword>
<comment type="cofactor">
    <cofactor evidence="1">
        <name>Mg(2+)</name>
        <dbReference type="ChEBI" id="CHEBI:18420"/>
    </cofactor>
</comment>
<evidence type="ECO:0000256" key="1">
    <source>
        <dbReference type="ARBA" id="ARBA00001946"/>
    </source>
</evidence>
<comment type="catalytic activity">
    <reaction evidence="10">
        <text>8-oxo-dGTP + H2O = 8-oxo-dGMP + diphosphate + H(+)</text>
        <dbReference type="Rhea" id="RHEA:31575"/>
        <dbReference type="ChEBI" id="CHEBI:15377"/>
        <dbReference type="ChEBI" id="CHEBI:15378"/>
        <dbReference type="ChEBI" id="CHEBI:33019"/>
        <dbReference type="ChEBI" id="CHEBI:63224"/>
        <dbReference type="ChEBI" id="CHEBI:77896"/>
        <dbReference type="EC" id="3.6.1.55"/>
    </reaction>
</comment>
<keyword evidence="3" id="KW-0515">Mutator protein</keyword>
<evidence type="ECO:0000256" key="3">
    <source>
        <dbReference type="ARBA" id="ARBA00022457"/>
    </source>
</evidence>
<dbReference type="PANTHER" id="PTHR47707">
    <property type="entry name" value="8-OXO-DGTP DIPHOSPHATASE"/>
    <property type="match status" value="1"/>
</dbReference>
<dbReference type="AlphaFoldDB" id="A0A0G1J279"/>
<comment type="caution">
    <text evidence="13">The sequence shown here is derived from an EMBL/GenBank/DDBJ whole genome shotgun (WGS) entry which is preliminary data.</text>
</comment>
<keyword evidence="7" id="KW-0378">Hydrolase</keyword>
<name>A0A0G1J279_9BACT</name>
<dbReference type="GO" id="GO:0046872">
    <property type="term" value="F:metal ion binding"/>
    <property type="evidence" value="ECO:0007669"/>
    <property type="project" value="UniProtKB-KW"/>
</dbReference>
<evidence type="ECO:0000256" key="2">
    <source>
        <dbReference type="ARBA" id="ARBA00005582"/>
    </source>
</evidence>
<dbReference type="Proteomes" id="UP000034826">
    <property type="component" value="Unassembled WGS sequence"/>
</dbReference>
<dbReference type="PROSITE" id="PS00893">
    <property type="entry name" value="NUDIX_BOX"/>
    <property type="match status" value="1"/>
</dbReference>
<dbReference type="GO" id="GO:0006281">
    <property type="term" value="P:DNA repair"/>
    <property type="evidence" value="ECO:0007669"/>
    <property type="project" value="UniProtKB-KW"/>
</dbReference>
<gene>
    <name evidence="13" type="ORF">UW60_C0046G0005</name>
</gene>
<dbReference type="InterPro" id="IPR000086">
    <property type="entry name" value="NUDIX_hydrolase_dom"/>
</dbReference>
<dbReference type="PROSITE" id="PS51462">
    <property type="entry name" value="NUDIX"/>
    <property type="match status" value="1"/>
</dbReference>
<feature type="domain" description="Nudix hydrolase" evidence="12">
    <location>
        <begin position="1"/>
        <end position="129"/>
    </location>
</feature>
<evidence type="ECO:0000256" key="4">
    <source>
        <dbReference type="ARBA" id="ARBA00022705"/>
    </source>
</evidence>
<proteinExistence type="inferred from homology"/>
<keyword evidence="4" id="KW-0235">DNA replication</keyword>
<dbReference type="EC" id="3.6.1.55" evidence="11"/>
<comment type="similarity">
    <text evidence="2">Belongs to the Nudix hydrolase family.</text>
</comment>
<evidence type="ECO:0000313" key="13">
    <source>
        <dbReference type="EMBL" id="KKT65438.1"/>
    </source>
</evidence>
<dbReference type="EMBL" id="LCIY01000046">
    <property type="protein sequence ID" value="KKT65438.1"/>
    <property type="molecule type" value="Genomic_DNA"/>
</dbReference>
<dbReference type="InterPro" id="IPR015797">
    <property type="entry name" value="NUDIX_hydrolase-like_dom_sf"/>
</dbReference>
<dbReference type="InterPro" id="IPR047127">
    <property type="entry name" value="MutT-like"/>
</dbReference>
<protein>
    <recommendedName>
        <fullName evidence="11">8-oxo-dGTP diphosphatase</fullName>
        <ecNumber evidence="11">3.6.1.55</ecNumber>
    </recommendedName>
</protein>
<keyword evidence="5" id="KW-0479">Metal-binding</keyword>
<evidence type="ECO:0000256" key="6">
    <source>
        <dbReference type="ARBA" id="ARBA00022763"/>
    </source>
</evidence>
<dbReference type="GO" id="GO:0008413">
    <property type="term" value="F:8-oxo-7,8-dihydroguanosine triphosphate pyrophosphatase activity"/>
    <property type="evidence" value="ECO:0007669"/>
    <property type="project" value="TreeGrafter"/>
</dbReference>
<dbReference type="PANTHER" id="PTHR47707:SF1">
    <property type="entry name" value="NUDIX HYDROLASE FAMILY PROTEIN"/>
    <property type="match status" value="1"/>
</dbReference>
<dbReference type="GO" id="GO:0044715">
    <property type="term" value="F:8-oxo-dGDP phosphatase activity"/>
    <property type="evidence" value="ECO:0007669"/>
    <property type="project" value="TreeGrafter"/>
</dbReference>
<evidence type="ECO:0000256" key="10">
    <source>
        <dbReference type="ARBA" id="ARBA00035861"/>
    </source>
</evidence>
<dbReference type="Pfam" id="PF00293">
    <property type="entry name" value="NUDIX"/>
    <property type="match status" value="1"/>
</dbReference>
<keyword evidence="8" id="KW-0460">Magnesium</keyword>